<evidence type="ECO:0000313" key="1">
    <source>
        <dbReference type="EMBL" id="HIH70070.1"/>
    </source>
</evidence>
<protein>
    <submittedName>
        <fullName evidence="1">Uncharacterized protein</fullName>
    </submittedName>
</protein>
<dbReference type="Proteomes" id="UP000600363">
    <property type="component" value="Unassembled WGS sequence"/>
</dbReference>
<dbReference type="RefSeq" id="WP_169736219.1">
    <property type="nucleotide sequence ID" value="NZ_DUIH01000020.1"/>
</dbReference>
<accession>A0A832W0D8</accession>
<dbReference type="AlphaFoldDB" id="A0A832W0D8"/>
<proteinExistence type="predicted"/>
<sequence>MKLSEKLRSVLESEEIKSFINPREVLEAFKSLRETIGVLEKSLDPATLAEIQEEIGDETYF</sequence>
<dbReference type="EMBL" id="DUIH01000020">
    <property type="protein sequence ID" value="HIH70070.1"/>
    <property type="molecule type" value="Genomic_DNA"/>
</dbReference>
<name>A0A832W0D8_9EURY</name>
<gene>
    <name evidence="1" type="ORF">HA299_05615</name>
</gene>
<evidence type="ECO:0000313" key="2">
    <source>
        <dbReference type="Proteomes" id="UP000600363"/>
    </source>
</evidence>
<comment type="caution">
    <text evidence="1">The sequence shown here is derived from an EMBL/GenBank/DDBJ whole genome shotgun (WGS) entry which is preliminary data.</text>
</comment>
<organism evidence="1 2">
    <name type="scientific">Methermicoccus shengliensis</name>
    <dbReference type="NCBI Taxonomy" id="660064"/>
    <lineage>
        <taxon>Archaea</taxon>
        <taxon>Methanobacteriati</taxon>
        <taxon>Methanobacteriota</taxon>
        <taxon>Stenosarchaea group</taxon>
        <taxon>Methanomicrobia</taxon>
        <taxon>Methanosarcinales</taxon>
        <taxon>Methermicoccaceae</taxon>
        <taxon>Methermicoccus</taxon>
    </lineage>
</organism>
<reference evidence="1" key="1">
    <citation type="journal article" date="2020" name="bioRxiv">
        <title>A rank-normalized archaeal taxonomy based on genome phylogeny resolves widespread incomplete and uneven classifications.</title>
        <authorList>
            <person name="Rinke C."/>
            <person name="Chuvochina M."/>
            <person name="Mussig A.J."/>
            <person name="Chaumeil P.-A."/>
            <person name="Waite D.W."/>
            <person name="Whitman W.B."/>
            <person name="Parks D.H."/>
            <person name="Hugenholtz P."/>
        </authorList>
    </citation>
    <scope>NUCLEOTIDE SEQUENCE</scope>
    <source>
        <strain evidence="1">UBA12518</strain>
    </source>
</reference>